<evidence type="ECO:0000313" key="3">
    <source>
        <dbReference type="Proteomes" id="UP000271098"/>
    </source>
</evidence>
<proteinExistence type="predicted"/>
<feature type="region of interest" description="Disordered" evidence="1">
    <location>
        <begin position="1"/>
        <end position="23"/>
    </location>
</feature>
<accession>A0A183CX97</accession>
<reference evidence="4" key="1">
    <citation type="submission" date="2016-06" db="UniProtKB">
        <authorList>
            <consortium name="WormBaseParasite"/>
        </authorList>
    </citation>
    <scope>IDENTIFICATION</scope>
</reference>
<protein>
    <submittedName>
        <fullName evidence="4">Synaptic vesicle 2-related protein</fullName>
    </submittedName>
</protein>
<evidence type="ECO:0000256" key="1">
    <source>
        <dbReference type="SAM" id="MobiDB-lite"/>
    </source>
</evidence>
<sequence length="184" mass="20577">MTSDRDDLLRNESDDTVSSTGLSEVVVVESDDATASDSNEFGDCGTLKRLFKKSADIRSKFKEEMGHEEEGQWLVQPKLPYVEMACGSSIINHYLMRCAAELVFGLANLWFVLLVDNEAIPENVSWSFVACSFTTARYGIACTVIRPKTVAVEQEHTSCRWGVTARALDHCLSIHFFLMNDEPL</sequence>
<gene>
    <name evidence="2" type="ORF">GPUH_LOCUS1088</name>
</gene>
<evidence type="ECO:0000313" key="2">
    <source>
        <dbReference type="EMBL" id="VDK29355.1"/>
    </source>
</evidence>
<dbReference type="AlphaFoldDB" id="A0A183CX97"/>
<keyword evidence="3" id="KW-1185">Reference proteome</keyword>
<evidence type="ECO:0000313" key="4">
    <source>
        <dbReference type="WBParaSite" id="GPUH_0000108801-mRNA-1"/>
    </source>
</evidence>
<feature type="compositionally biased region" description="Basic and acidic residues" evidence="1">
    <location>
        <begin position="1"/>
        <end position="13"/>
    </location>
</feature>
<dbReference type="WBParaSite" id="GPUH_0000108801-mRNA-1">
    <property type="protein sequence ID" value="GPUH_0000108801-mRNA-1"/>
    <property type="gene ID" value="GPUH_0000108801"/>
</dbReference>
<name>A0A183CX97_9BILA</name>
<organism evidence="4">
    <name type="scientific">Gongylonema pulchrum</name>
    <dbReference type="NCBI Taxonomy" id="637853"/>
    <lineage>
        <taxon>Eukaryota</taxon>
        <taxon>Metazoa</taxon>
        <taxon>Ecdysozoa</taxon>
        <taxon>Nematoda</taxon>
        <taxon>Chromadorea</taxon>
        <taxon>Rhabditida</taxon>
        <taxon>Spirurina</taxon>
        <taxon>Spiruromorpha</taxon>
        <taxon>Spiruroidea</taxon>
        <taxon>Gongylonematidae</taxon>
        <taxon>Gongylonema</taxon>
    </lineage>
</organism>
<dbReference type="Proteomes" id="UP000271098">
    <property type="component" value="Unassembled WGS sequence"/>
</dbReference>
<reference evidence="2 3" key="2">
    <citation type="submission" date="2018-11" db="EMBL/GenBank/DDBJ databases">
        <authorList>
            <consortium name="Pathogen Informatics"/>
        </authorList>
    </citation>
    <scope>NUCLEOTIDE SEQUENCE [LARGE SCALE GENOMIC DNA]</scope>
</reference>
<dbReference type="EMBL" id="UYRT01001204">
    <property type="protein sequence ID" value="VDK29355.1"/>
    <property type="molecule type" value="Genomic_DNA"/>
</dbReference>